<feature type="domain" description="Enoyl reductase (ER)" evidence="1">
    <location>
        <begin position="10"/>
        <end position="333"/>
    </location>
</feature>
<dbReference type="SUPFAM" id="SSF51735">
    <property type="entry name" value="NAD(P)-binding Rossmann-fold domains"/>
    <property type="match status" value="1"/>
</dbReference>
<dbReference type="InterPro" id="IPR052711">
    <property type="entry name" value="Zinc_ADH-like"/>
</dbReference>
<dbReference type="PANTHER" id="PTHR45033">
    <property type="match status" value="1"/>
</dbReference>
<name>A0A233S7P0_STRDA</name>
<gene>
    <name evidence="2" type="ORF">BEK98_28615</name>
</gene>
<dbReference type="Proteomes" id="UP000215483">
    <property type="component" value="Unassembled WGS sequence"/>
</dbReference>
<dbReference type="GO" id="GO:0016491">
    <property type="term" value="F:oxidoreductase activity"/>
    <property type="evidence" value="ECO:0007669"/>
    <property type="project" value="InterPro"/>
</dbReference>
<dbReference type="RefSeq" id="WP_094219699.1">
    <property type="nucleotide sequence ID" value="NZ_MCGQ01000027.1"/>
</dbReference>
<protein>
    <submittedName>
        <fullName evidence="2">Alcohol dehydrogenase</fullName>
    </submittedName>
</protein>
<dbReference type="InterPro" id="IPR036291">
    <property type="entry name" value="NAD(P)-bd_dom_sf"/>
</dbReference>
<dbReference type="EMBL" id="MCGQ01000027">
    <property type="protein sequence ID" value="OXY91680.1"/>
    <property type="molecule type" value="Genomic_DNA"/>
</dbReference>
<dbReference type="AlphaFoldDB" id="A0A233S7P0"/>
<dbReference type="InterPro" id="IPR020843">
    <property type="entry name" value="ER"/>
</dbReference>
<dbReference type="InterPro" id="IPR011032">
    <property type="entry name" value="GroES-like_sf"/>
</dbReference>
<accession>A0A233S7P0</accession>
<dbReference type="Gene3D" id="3.90.180.10">
    <property type="entry name" value="Medium-chain alcohol dehydrogenases, catalytic domain"/>
    <property type="match status" value="1"/>
</dbReference>
<dbReference type="CDD" id="cd08276">
    <property type="entry name" value="MDR7"/>
    <property type="match status" value="1"/>
</dbReference>
<dbReference type="Pfam" id="PF08240">
    <property type="entry name" value="ADH_N"/>
    <property type="match status" value="1"/>
</dbReference>
<keyword evidence="3" id="KW-1185">Reference proteome</keyword>
<evidence type="ECO:0000313" key="3">
    <source>
        <dbReference type="Proteomes" id="UP000215483"/>
    </source>
</evidence>
<dbReference type="OrthoDB" id="3175656at2"/>
<dbReference type="InterPro" id="IPR013149">
    <property type="entry name" value="ADH-like_C"/>
</dbReference>
<evidence type="ECO:0000259" key="1">
    <source>
        <dbReference type="SMART" id="SM00829"/>
    </source>
</evidence>
<dbReference type="Pfam" id="PF00107">
    <property type="entry name" value="ADH_zinc_N"/>
    <property type="match status" value="1"/>
</dbReference>
<evidence type="ECO:0000313" key="2">
    <source>
        <dbReference type="EMBL" id="OXY91680.1"/>
    </source>
</evidence>
<proteinExistence type="predicted"/>
<dbReference type="Gene3D" id="3.40.50.720">
    <property type="entry name" value="NAD(P)-binding Rossmann-like Domain"/>
    <property type="match status" value="1"/>
</dbReference>
<dbReference type="SUPFAM" id="SSF50129">
    <property type="entry name" value="GroES-like"/>
    <property type="match status" value="1"/>
</dbReference>
<dbReference type="PANTHER" id="PTHR45033:SF2">
    <property type="entry name" value="ZINC-TYPE ALCOHOL DEHYDROGENASE-LIKE PROTEIN C1773.06C"/>
    <property type="match status" value="1"/>
</dbReference>
<comment type="caution">
    <text evidence="2">The sequence shown here is derived from an EMBL/GenBank/DDBJ whole genome shotgun (WGS) entry which is preliminary data.</text>
</comment>
<dbReference type="InterPro" id="IPR013154">
    <property type="entry name" value="ADH-like_N"/>
</dbReference>
<dbReference type="SMART" id="SM00829">
    <property type="entry name" value="PKS_ER"/>
    <property type="match status" value="1"/>
</dbReference>
<reference evidence="2 3" key="1">
    <citation type="submission" date="2016-07" db="EMBL/GenBank/DDBJ databases">
        <title>Draft genome of Streptomyces diastatochromogenes.</title>
        <authorList>
            <person name="Podduturi R."/>
            <person name="Lukassen M.B."/>
            <person name="Clausen N."/>
            <person name="Nielsen J.L."/>
            <person name="Jorgensen N.O."/>
        </authorList>
    </citation>
    <scope>NUCLEOTIDE SEQUENCE [LARGE SCALE GENOMIC DNA]</scope>
    <source>
        <strain evidence="2 3">DSM 40608</strain>
    </source>
</reference>
<sequence>MRAWQLEDFGLDNLVLKETPTPKPGPGEILVKVTAVSLNYRDKAIVDGAYDPDKMPKNLIPVSDAAGVVAEVGPGVTEFKPGDRVMSHLYSHWLDGAPARDEPDYCLGLPLNGGLAEYMILEASSAVPTPAHLTDEQASTLPIAALTAWFALVEYGRLEAGQTVLVQGTGGVSLFAVQLANALGARVIATSSSDEKLQRVAEMGAQELINYRTTPDWAERARELTDGQGVDQVIEVVGGDGINQSVHATRAAGHISLIGFLGGQVAPLDVLPLLFSQVQIRGIAVGHRRAFLEMNEFIEKQGIEPVIDTVYGFEDAHQAYEHLARGAFGKIVIRVTD</sequence>
<organism evidence="2 3">
    <name type="scientific">Streptomyces diastatochromogenes</name>
    <dbReference type="NCBI Taxonomy" id="42236"/>
    <lineage>
        <taxon>Bacteria</taxon>
        <taxon>Bacillati</taxon>
        <taxon>Actinomycetota</taxon>
        <taxon>Actinomycetes</taxon>
        <taxon>Kitasatosporales</taxon>
        <taxon>Streptomycetaceae</taxon>
        <taxon>Streptomyces</taxon>
    </lineage>
</organism>